<dbReference type="EMBL" id="ACKQ02000007">
    <property type="protein sequence ID" value="EFK33285.1"/>
    <property type="molecule type" value="Genomic_DNA"/>
</dbReference>
<dbReference type="InterPro" id="IPR011990">
    <property type="entry name" value="TPR-like_helical_dom_sf"/>
</dbReference>
<keyword evidence="5" id="KW-0812">Transmembrane</keyword>
<sequence>MHICIRTNIKKLMLRQTYFIVALTTFSFIYSQKKTFKCAEVYDAVKLIDKEKYDEGIAILRECEKKDPQDYTYPYEIALAYIRKEDYKSAISLLEKIKDYPNIDDYYFALLGNAYDYADNPEQAIKTYDEGLKKYPSSGKLYLERGVVFELEKKIEEAIESYQNGIKTEPAYPSNYYRVAKLFLNSNNILYGLVYGEIFLNLERTTSRSQEMSQLLYDGYKKAIKFKDKSTTVDFCQAFITIKKDSKPTDPLPFCLLYSGYFALATVDKKEINLENLSDIRRKALREYLKYKNNPSNVLLNYQKILDDNNLFNAYNYYLFQIGDQEAFNNWLINNKAEYEKFVGWYTKDTNILKIDKMNLYIADSIPK</sequence>
<dbReference type="SMART" id="SM00028">
    <property type="entry name" value="TPR"/>
    <property type="match status" value="2"/>
</dbReference>
<dbReference type="InterPro" id="IPR051012">
    <property type="entry name" value="CellSynth/LPSAsmb/PSIAsmb"/>
</dbReference>
<keyword evidence="7" id="KW-1185">Reference proteome</keyword>
<keyword evidence="2 3" id="KW-0802">TPR repeat</keyword>
<keyword evidence="5" id="KW-1133">Transmembrane helix</keyword>
<comment type="caution">
    <text evidence="6">The sequence shown here is derived from an EMBL/GenBank/DDBJ whole genome shotgun (WGS) entry which is preliminary data.</text>
</comment>
<evidence type="ECO:0000256" key="2">
    <source>
        <dbReference type="ARBA" id="ARBA00022803"/>
    </source>
</evidence>
<dbReference type="PANTHER" id="PTHR45586:SF1">
    <property type="entry name" value="LIPOPOLYSACCHARIDE ASSEMBLY PROTEIN B"/>
    <property type="match status" value="1"/>
</dbReference>
<evidence type="ECO:0000256" key="3">
    <source>
        <dbReference type="PROSITE-ProRule" id="PRU00339"/>
    </source>
</evidence>
<feature type="repeat" description="TPR" evidence="3">
    <location>
        <begin position="105"/>
        <end position="138"/>
    </location>
</feature>
<evidence type="ECO:0000313" key="7">
    <source>
        <dbReference type="Proteomes" id="UP000002969"/>
    </source>
</evidence>
<name>A0ABN0AJT1_CHRGE</name>
<dbReference type="PROSITE" id="PS50005">
    <property type="entry name" value="TPR"/>
    <property type="match status" value="2"/>
</dbReference>
<dbReference type="InterPro" id="IPR019734">
    <property type="entry name" value="TPR_rpt"/>
</dbReference>
<proteinExistence type="predicted"/>
<feature type="transmembrane region" description="Helical" evidence="5">
    <location>
        <begin position="12"/>
        <end position="30"/>
    </location>
</feature>
<organism evidence="6 7">
    <name type="scientific">Chryseobacterium gleum ATCC 35910</name>
    <dbReference type="NCBI Taxonomy" id="525257"/>
    <lineage>
        <taxon>Bacteria</taxon>
        <taxon>Pseudomonadati</taxon>
        <taxon>Bacteroidota</taxon>
        <taxon>Flavobacteriia</taxon>
        <taxon>Flavobacteriales</taxon>
        <taxon>Weeksellaceae</taxon>
        <taxon>Chryseobacterium group</taxon>
        <taxon>Chryseobacterium</taxon>
    </lineage>
</organism>
<feature type="repeat" description="TPR" evidence="3">
    <location>
        <begin position="139"/>
        <end position="172"/>
    </location>
</feature>
<dbReference type="PANTHER" id="PTHR45586">
    <property type="entry name" value="TPR REPEAT-CONTAINING PROTEIN PA4667"/>
    <property type="match status" value="1"/>
</dbReference>
<dbReference type="Gene3D" id="1.25.40.10">
    <property type="entry name" value="Tetratricopeptide repeat domain"/>
    <property type="match status" value="2"/>
</dbReference>
<evidence type="ECO:0000256" key="5">
    <source>
        <dbReference type="SAM" id="Phobius"/>
    </source>
</evidence>
<accession>A0ABN0AJT1</accession>
<keyword evidence="4" id="KW-0175">Coiled coil</keyword>
<dbReference type="Pfam" id="PF13432">
    <property type="entry name" value="TPR_16"/>
    <property type="match status" value="2"/>
</dbReference>
<reference evidence="6" key="1">
    <citation type="submission" date="2010-06" db="EMBL/GenBank/DDBJ databases">
        <authorList>
            <person name="Muzny D."/>
            <person name="Qin X."/>
            <person name="Buhay C."/>
            <person name="Dugan-Rocha S."/>
            <person name="Ding Y."/>
            <person name="Chen G."/>
            <person name="Hawes A."/>
            <person name="Holder M."/>
            <person name="Jhangiani S."/>
            <person name="Johnson A."/>
            <person name="Khan Z."/>
            <person name="Li Z."/>
            <person name="Liu W."/>
            <person name="Liu X."/>
            <person name="Perez L."/>
            <person name="Shen H."/>
            <person name="Wang Q."/>
            <person name="Watt J."/>
            <person name="Xi L."/>
            <person name="Xin Y."/>
            <person name="Zhou J."/>
            <person name="Deng J."/>
            <person name="Jiang H."/>
            <person name="Liu Y."/>
            <person name="Qu J."/>
            <person name="Song X.-Z."/>
            <person name="Zhang L."/>
            <person name="Villasana D."/>
            <person name="Johnson A."/>
            <person name="Liu J."/>
            <person name="Liyanage D."/>
            <person name="Lorensuhewa L."/>
            <person name="Robinson T."/>
            <person name="Song A."/>
            <person name="Song B.-B."/>
            <person name="Dinh H."/>
            <person name="Thornton R."/>
            <person name="Coyle M."/>
            <person name="Francisco L."/>
            <person name="Jackson L."/>
            <person name="Javaid M."/>
            <person name="Korchina V."/>
            <person name="Kovar C."/>
            <person name="Mata R."/>
            <person name="Mathew T."/>
            <person name="Ngo R."/>
            <person name="Nguyen L."/>
            <person name="Nguyen N."/>
            <person name="Okwuonu G."/>
            <person name="Ongeri F."/>
            <person name="Pham C."/>
            <person name="Simmons D."/>
            <person name="Wilczek-Boney K."/>
            <person name="Hale W."/>
            <person name="Jakkamsetti A."/>
            <person name="Pham P."/>
            <person name="Ruth R."/>
            <person name="San Lucas F."/>
            <person name="Warren J."/>
            <person name="Zhang J."/>
            <person name="Zhao Z."/>
            <person name="Zhou C."/>
            <person name="Zhu D."/>
            <person name="Lee S."/>
            <person name="Bess C."/>
            <person name="Blankenburg K."/>
            <person name="Forbes L."/>
            <person name="Fu Q."/>
            <person name="Gubbala S."/>
            <person name="Hirani K."/>
            <person name="Jayaseelan J.C."/>
            <person name="Lara F."/>
            <person name="Munidasa M."/>
            <person name="Palculict T."/>
            <person name="Patil S."/>
            <person name="Pu L.-L."/>
            <person name="Saada N."/>
            <person name="Tang L."/>
            <person name="Weissenberger G."/>
            <person name="Zhu Y."/>
            <person name="Hemphill L."/>
            <person name="Shang Y."/>
            <person name="Youmans B."/>
            <person name="Ayvaz T."/>
            <person name="Ross M."/>
            <person name="Santibanez J."/>
            <person name="Aqrawi P."/>
            <person name="Gross S."/>
            <person name="Joshi V."/>
            <person name="Fowler G."/>
            <person name="Nazareth L."/>
            <person name="Reid J."/>
            <person name="Worley K."/>
            <person name="Petrosino J."/>
            <person name="Highlander S."/>
            <person name="Gibbs R."/>
        </authorList>
    </citation>
    <scope>NUCLEOTIDE SEQUENCE [LARGE SCALE GENOMIC DNA]</scope>
    <source>
        <strain evidence="6">ATCC 35910</strain>
    </source>
</reference>
<evidence type="ECO:0000256" key="4">
    <source>
        <dbReference type="SAM" id="Coils"/>
    </source>
</evidence>
<keyword evidence="1" id="KW-0677">Repeat</keyword>
<protein>
    <submittedName>
        <fullName evidence="6">Tetratricopeptide repeat protein</fullName>
    </submittedName>
</protein>
<evidence type="ECO:0000313" key="6">
    <source>
        <dbReference type="EMBL" id="EFK33285.1"/>
    </source>
</evidence>
<dbReference type="SUPFAM" id="SSF48452">
    <property type="entry name" value="TPR-like"/>
    <property type="match status" value="1"/>
</dbReference>
<gene>
    <name evidence="6" type="ORF">HMPREF0204_12353</name>
</gene>
<dbReference type="Proteomes" id="UP000002969">
    <property type="component" value="Unassembled WGS sequence"/>
</dbReference>
<evidence type="ECO:0000256" key="1">
    <source>
        <dbReference type="ARBA" id="ARBA00022737"/>
    </source>
</evidence>
<feature type="coiled-coil region" evidence="4">
    <location>
        <begin position="267"/>
        <end position="294"/>
    </location>
</feature>
<keyword evidence="5" id="KW-0472">Membrane</keyword>